<dbReference type="AlphaFoldDB" id="A0A426XHD7"/>
<evidence type="ECO:0000313" key="1">
    <source>
        <dbReference type="EMBL" id="RRT38899.1"/>
    </source>
</evidence>
<gene>
    <name evidence="1" type="ORF">B296_00027765</name>
</gene>
<name>A0A426XHD7_ENSVE</name>
<dbReference type="EMBL" id="AMZH03020716">
    <property type="protein sequence ID" value="RRT38899.1"/>
    <property type="molecule type" value="Genomic_DNA"/>
</dbReference>
<comment type="caution">
    <text evidence="1">The sequence shown here is derived from an EMBL/GenBank/DDBJ whole genome shotgun (WGS) entry which is preliminary data.</text>
</comment>
<organism evidence="1 2">
    <name type="scientific">Ensete ventricosum</name>
    <name type="common">Abyssinian banana</name>
    <name type="synonym">Musa ensete</name>
    <dbReference type="NCBI Taxonomy" id="4639"/>
    <lineage>
        <taxon>Eukaryota</taxon>
        <taxon>Viridiplantae</taxon>
        <taxon>Streptophyta</taxon>
        <taxon>Embryophyta</taxon>
        <taxon>Tracheophyta</taxon>
        <taxon>Spermatophyta</taxon>
        <taxon>Magnoliopsida</taxon>
        <taxon>Liliopsida</taxon>
        <taxon>Zingiberales</taxon>
        <taxon>Musaceae</taxon>
        <taxon>Ensete</taxon>
    </lineage>
</organism>
<proteinExistence type="predicted"/>
<evidence type="ECO:0000313" key="2">
    <source>
        <dbReference type="Proteomes" id="UP000287651"/>
    </source>
</evidence>
<dbReference type="Proteomes" id="UP000287651">
    <property type="component" value="Unassembled WGS sequence"/>
</dbReference>
<reference evidence="1 2" key="1">
    <citation type="journal article" date="2014" name="Agronomy (Basel)">
        <title>A Draft Genome Sequence for Ensete ventricosum, the Drought-Tolerant Tree Against Hunger.</title>
        <authorList>
            <person name="Harrison J."/>
            <person name="Moore K.A."/>
            <person name="Paszkiewicz K."/>
            <person name="Jones T."/>
            <person name="Grant M."/>
            <person name="Ambacheew D."/>
            <person name="Muzemil S."/>
            <person name="Studholme D.J."/>
        </authorList>
    </citation>
    <scope>NUCLEOTIDE SEQUENCE [LARGE SCALE GENOMIC DNA]</scope>
</reference>
<protein>
    <submittedName>
        <fullName evidence="1">Uncharacterized protein</fullName>
    </submittedName>
</protein>
<accession>A0A426XHD7</accession>
<sequence>MRWDLVGSSLGDSPKESGISLGTQREIARKKTIGLATRLSEVAGVYRKGTAFVEISMGKPLVSNGWTARTTESEWQAVAFGG</sequence>